<evidence type="ECO:0000256" key="2">
    <source>
        <dbReference type="ARBA" id="ARBA00022525"/>
    </source>
</evidence>
<protein>
    <recommendedName>
        <fullName evidence="8">Fibrinogen C-terminal domain-containing protein</fullName>
    </recommendedName>
</protein>
<dbReference type="InterPro" id="IPR002181">
    <property type="entry name" value="Fibrinogen_a/b/g_C_dom"/>
</dbReference>
<keyword evidence="4" id="KW-0175">Coiled coil</keyword>
<proteinExistence type="predicted"/>
<accession>A0A7M5XA38</accession>
<feature type="domain" description="Fibrinogen C-terminal" evidence="8">
    <location>
        <begin position="80"/>
        <end position="302"/>
    </location>
</feature>
<comment type="subcellular location">
    <subcellularLocation>
        <location evidence="1">Secreted</location>
    </subcellularLocation>
</comment>
<keyword evidence="6" id="KW-0325">Glycoprotein</keyword>
<evidence type="ECO:0000256" key="3">
    <source>
        <dbReference type="ARBA" id="ARBA00022729"/>
    </source>
</evidence>
<sequence length="302" mass="34928">MIQKTKKDKIHSIRMAFKFFLLLLCVQQITQTKAAVTNRTIGTMLDDVLNDLSNKVGFLLKLEGACAPCRNIKGSEYCDCRNLDPMTDCLDFYNAGHKKNGLYLLGRRAFSSQQIFCDQTTQGGGWTVFQRRHDGSVDFQQNWATYRSGFGSLLGEFWLGNEHIRDLTKSPFAPKKSQLLINMRMKRKTQMVYAKYEQFSIGDEMDKYLLFLGKQLTGNVPSLTVFNNHNNTRFSTYDQDNDKWPRSCSQSYGRAGWWYTSCYNTLLNGVYKFTSPSRGEIAWQNGRTLLPEFVEMKFRRNI</sequence>
<dbReference type="Proteomes" id="UP000594262">
    <property type="component" value="Unplaced"/>
</dbReference>
<evidence type="ECO:0000313" key="9">
    <source>
        <dbReference type="EnsemblMetazoa" id="CLYHEMP019596.1"/>
    </source>
</evidence>
<dbReference type="InterPro" id="IPR037579">
    <property type="entry name" value="FIB_ANG-like"/>
</dbReference>
<evidence type="ECO:0000256" key="6">
    <source>
        <dbReference type="ARBA" id="ARBA00023180"/>
    </source>
</evidence>
<name>A0A7M5XA38_9CNID</name>
<keyword evidence="5" id="KW-1015">Disulfide bond</keyword>
<dbReference type="CDD" id="cd00087">
    <property type="entry name" value="FReD"/>
    <property type="match status" value="1"/>
</dbReference>
<dbReference type="SMART" id="SM00186">
    <property type="entry name" value="FBG"/>
    <property type="match status" value="1"/>
</dbReference>
<dbReference type="InterPro" id="IPR036056">
    <property type="entry name" value="Fibrinogen-like_C"/>
</dbReference>
<dbReference type="EnsemblMetazoa" id="CLYHEMT019596.1">
    <property type="protein sequence ID" value="CLYHEMP019596.1"/>
    <property type="gene ID" value="CLYHEMG019596"/>
</dbReference>
<feature type="signal peptide" evidence="7">
    <location>
        <begin position="1"/>
        <end position="34"/>
    </location>
</feature>
<evidence type="ECO:0000256" key="1">
    <source>
        <dbReference type="ARBA" id="ARBA00004613"/>
    </source>
</evidence>
<dbReference type="PROSITE" id="PS51406">
    <property type="entry name" value="FIBRINOGEN_C_2"/>
    <property type="match status" value="1"/>
</dbReference>
<dbReference type="Gene3D" id="3.90.215.10">
    <property type="entry name" value="Gamma Fibrinogen, chain A, domain 1"/>
    <property type="match status" value="1"/>
</dbReference>
<dbReference type="Pfam" id="PF00147">
    <property type="entry name" value="Fibrinogen_C"/>
    <property type="match status" value="1"/>
</dbReference>
<dbReference type="PANTHER" id="PTHR47221:SF6">
    <property type="entry name" value="FIBRINOGEN ALPHA CHAIN"/>
    <property type="match status" value="1"/>
</dbReference>
<feature type="chain" id="PRO_5029707038" description="Fibrinogen C-terminal domain-containing protein" evidence="7">
    <location>
        <begin position="35"/>
        <end position="302"/>
    </location>
</feature>
<keyword evidence="3 7" id="KW-0732">Signal</keyword>
<evidence type="ECO:0000259" key="8">
    <source>
        <dbReference type="PROSITE" id="PS51406"/>
    </source>
</evidence>
<evidence type="ECO:0000256" key="4">
    <source>
        <dbReference type="ARBA" id="ARBA00023054"/>
    </source>
</evidence>
<evidence type="ECO:0000256" key="7">
    <source>
        <dbReference type="SAM" id="SignalP"/>
    </source>
</evidence>
<dbReference type="PANTHER" id="PTHR47221">
    <property type="entry name" value="FIBRINOGEN ALPHA CHAIN"/>
    <property type="match status" value="1"/>
</dbReference>
<organism evidence="9 10">
    <name type="scientific">Clytia hemisphaerica</name>
    <dbReference type="NCBI Taxonomy" id="252671"/>
    <lineage>
        <taxon>Eukaryota</taxon>
        <taxon>Metazoa</taxon>
        <taxon>Cnidaria</taxon>
        <taxon>Hydrozoa</taxon>
        <taxon>Hydroidolina</taxon>
        <taxon>Leptothecata</taxon>
        <taxon>Obeliida</taxon>
        <taxon>Clytiidae</taxon>
        <taxon>Clytia</taxon>
    </lineage>
</organism>
<dbReference type="AlphaFoldDB" id="A0A7M5XA38"/>
<dbReference type="InterPro" id="IPR014716">
    <property type="entry name" value="Fibrinogen_a/b/g_C_1"/>
</dbReference>
<reference evidence="9" key="1">
    <citation type="submission" date="2021-01" db="UniProtKB">
        <authorList>
            <consortium name="EnsemblMetazoa"/>
        </authorList>
    </citation>
    <scope>IDENTIFICATION</scope>
</reference>
<keyword evidence="10" id="KW-1185">Reference proteome</keyword>
<evidence type="ECO:0000313" key="10">
    <source>
        <dbReference type="Proteomes" id="UP000594262"/>
    </source>
</evidence>
<keyword evidence="2" id="KW-0964">Secreted</keyword>
<dbReference type="OrthoDB" id="5967688at2759"/>
<dbReference type="GO" id="GO:0005576">
    <property type="term" value="C:extracellular region"/>
    <property type="evidence" value="ECO:0007669"/>
    <property type="project" value="UniProtKB-SubCell"/>
</dbReference>
<dbReference type="NCBIfam" id="NF040941">
    <property type="entry name" value="GGGWT_bact"/>
    <property type="match status" value="1"/>
</dbReference>
<evidence type="ECO:0000256" key="5">
    <source>
        <dbReference type="ARBA" id="ARBA00023157"/>
    </source>
</evidence>
<dbReference type="SUPFAM" id="SSF56496">
    <property type="entry name" value="Fibrinogen C-terminal domain-like"/>
    <property type="match status" value="1"/>
</dbReference>